<proteinExistence type="predicted"/>
<dbReference type="Gene3D" id="3.60.21.10">
    <property type="match status" value="1"/>
</dbReference>
<dbReference type="InterPro" id="IPR029052">
    <property type="entry name" value="Metallo-depent_PP-like"/>
</dbReference>
<feature type="domain" description="Calcineurin-like phosphoesterase N-terminal" evidence="4">
    <location>
        <begin position="42"/>
        <end position="114"/>
    </location>
</feature>
<feature type="chain" id="PRO_5047381936" evidence="1">
    <location>
        <begin position="21"/>
        <end position="505"/>
    </location>
</feature>
<dbReference type="PANTHER" id="PTHR43143:SF1">
    <property type="entry name" value="SERINE_THREONINE-PROTEIN PHOSPHATASE CPPED1"/>
    <property type="match status" value="1"/>
</dbReference>
<keyword evidence="1" id="KW-0732">Signal</keyword>
<dbReference type="InterPro" id="IPR004843">
    <property type="entry name" value="Calcineurin-like_PHP"/>
</dbReference>
<reference evidence="6" key="1">
    <citation type="journal article" date="2019" name="Int. J. Syst. Evol. Microbiol.">
        <title>The Global Catalogue of Microorganisms (GCM) 10K type strain sequencing project: providing services to taxonomists for standard genome sequencing and annotation.</title>
        <authorList>
            <consortium name="The Broad Institute Genomics Platform"/>
            <consortium name="The Broad Institute Genome Sequencing Center for Infectious Disease"/>
            <person name="Wu L."/>
            <person name="Ma J."/>
        </authorList>
    </citation>
    <scope>NUCLEOTIDE SEQUENCE [LARGE SCALE GENOMIC DNA]</scope>
    <source>
        <strain evidence="6">CCUG 66188</strain>
    </source>
</reference>
<dbReference type="EMBL" id="JBHSGN010000011">
    <property type="protein sequence ID" value="MFC4672429.1"/>
    <property type="molecule type" value="Genomic_DNA"/>
</dbReference>
<dbReference type="Pfam" id="PF16371">
    <property type="entry name" value="MetallophosN"/>
    <property type="match status" value="1"/>
</dbReference>
<dbReference type="Pfam" id="PF16370">
    <property type="entry name" value="MetallophosC"/>
    <property type="match status" value="1"/>
</dbReference>
<dbReference type="Proteomes" id="UP001596023">
    <property type="component" value="Unassembled WGS sequence"/>
</dbReference>
<dbReference type="InterPro" id="IPR032288">
    <property type="entry name" value="Metallophos_C"/>
</dbReference>
<organism evidence="5 6">
    <name type="scientific">Dysgonomonas termitidis</name>
    <dbReference type="NCBI Taxonomy" id="1516126"/>
    <lineage>
        <taxon>Bacteria</taxon>
        <taxon>Pseudomonadati</taxon>
        <taxon>Bacteroidota</taxon>
        <taxon>Bacteroidia</taxon>
        <taxon>Bacteroidales</taxon>
        <taxon>Dysgonomonadaceae</taxon>
        <taxon>Dysgonomonas</taxon>
    </lineage>
</organism>
<evidence type="ECO:0000259" key="4">
    <source>
        <dbReference type="Pfam" id="PF16371"/>
    </source>
</evidence>
<sequence length="505" mass="56599">MKIKGIVLLCLAGIFSFTIAAQQVKVSGIVFEDKNKNGVKDASEKGVKNILVSNGKEIVLTDKAGAYTINTSVGSSIFPIIPSQYGVWRKNKPQIQNTAFLYIDTSLTENENLDFDIPLIPLSEKKTFRVGAIGDIQMKDYQEINYANQSVISELLQRSDIDFNIFMGDQINETLDILPSVTQMIESLPMPSWLLLGNHDRNVRGTNRQDDVFNRYFGASYYAFNYGNVHFIVLNNVASKGGRDYTGLISDEQLCFIKNDLAYVSKDKTVVVCQHIPMVYTRNRNAFLDLVKDYPTVLILSGHTHQISRHILAPNVHELGVGASCGNWWIGERDWLGIPTALMQCGSPKNYFTIDFDKNNYKINYKGIGLSADRQMDIWIGGQDTVDTHIEALSQLDKNLVVANIYGGSDSTTVMMQIDAGDWIEMDKTSMVPPSVSRLIYMNNKGGYPASFSRKGALRKRESPHIWTVSLPTELSIGIHTIKIYAKDKYGFEVNGSRLFSKTNF</sequence>
<evidence type="ECO:0000313" key="6">
    <source>
        <dbReference type="Proteomes" id="UP001596023"/>
    </source>
</evidence>
<dbReference type="PANTHER" id="PTHR43143">
    <property type="entry name" value="METALLOPHOSPHOESTERASE, CALCINEURIN SUPERFAMILY"/>
    <property type="match status" value="1"/>
</dbReference>
<comment type="caution">
    <text evidence="5">The sequence shown here is derived from an EMBL/GenBank/DDBJ whole genome shotgun (WGS) entry which is preliminary data.</text>
</comment>
<evidence type="ECO:0000256" key="1">
    <source>
        <dbReference type="SAM" id="SignalP"/>
    </source>
</evidence>
<name>A0ABV9KQT1_9BACT</name>
<accession>A0ABV9KQT1</accession>
<evidence type="ECO:0000313" key="5">
    <source>
        <dbReference type="EMBL" id="MFC4672429.1"/>
    </source>
</evidence>
<dbReference type="SUPFAM" id="SSF56300">
    <property type="entry name" value="Metallo-dependent phosphatases"/>
    <property type="match status" value="1"/>
</dbReference>
<keyword evidence="6" id="KW-1185">Reference proteome</keyword>
<feature type="signal peptide" evidence="1">
    <location>
        <begin position="1"/>
        <end position="20"/>
    </location>
</feature>
<feature type="domain" description="Calcineurin-like phosphoesterase" evidence="2">
    <location>
        <begin position="128"/>
        <end position="306"/>
    </location>
</feature>
<dbReference type="Pfam" id="PF00149">
    <property type="entry name" value="Metallophos"/>
    <property type="match status" value="1"/>
</dbReference>
<dbReference type="InterPro" id="IPR032285">
    <property type="entry name" value="Metallophos_N"/>
</dbReference>
<gene>
    <name evidence="5" type="ORF">ACFO6W_01855</name>
</gene>
<dbReference type="RefSeq" id="WP_379993602.1">
    <property type="nucleotide sequence ID" value="NZ_JBHSGN010000011.1"/>
</dbReference>
<dbReference type="InterPro" id="IPR013783">
    <property type="entry name" value="Ig-like_fold"/>
</dbReference>
<protein>
    <submittedName>
        <fullName evidence="5">Calcineurin-like phosphoesterase C-terminal domain-containing protein</fullName>
    </submittedName>
</protein>
<evidence type="ECO:0000259" key="3">
    <source>
        <dbReference type="Pfam" id="PF16370"/>
    </source>
</evidence>
<feature type="domain" description="Calcineurin-like phosphoesterase C-terminal" evidence="3">
    <location>
        <begin position="318"/>
        <end position="491"/>
    </location>
</feature>
<dbReference type="Gene3D" id="2.60.40.10">
    <property type="entry name" value="Immunoglobulins"/>
    <property type="match status" value="1"/>
</dbReference>
<dbReference type="InterPro" id="IPR051918">
    <property type="entry name" value="STPP_CPPED1"/>
</dbReference>
<evidence type="ECO:0000259" key="2">
    <source>
        <dbReference type="Pfam" id="PF00149"/>
    </source>
</evidence>